<protein>
    <submittedName>
        <fullName evidence="6">Crp/Fnr family transcriptional regulator</fullName>
    </submittedName>
</protein>
<dbReference type="SUPFAM" id="SSF46785">
    <property type="entry name" value="Winged helix' DNA-binding domain"/>
    <property type="match status" value="1"/>
</dbReference>
<dbReference type="Gene3D" id="1.10.10.10">
    <property type="entry name" value="Winged helix-like DNA-binding domain superfamily/Winged helix DNA-binding domain"/>
    <property type="match status" value="1"/>
</dbReference>
<reference evidence="6" key="1">
    <citation type="submission" date="2023-06" db="EMBL/GenBank/DDBJ databases">
        <title>Phylogenetic Diversity of Rhizobium strains.</title>
        <authorList>
            <person name="Moura F.T."/>
            <person name="Helene L.C.F."/>
            <person name="Hungria M."/>
        </authorList>
    </citation>
    <scope>NUCLEOTIDE SEQUENCE</scope>
    <source>
        <strain evidence="6">CCGE524</strain>
    </source>
</reference>
<evidence type="ECO:0000313" key="6">
    <source>
        <dbReference type="EMBL" id="MDL2404465.1"/>
    </source>
</evidence>
<comment type="caution">
    <text evidence="6">The sequence shown here is derived from an EMBL/GenBank/DDBJ whole genome shotgun (WGS) entry which is preliminary data.</text>
</comment>
<dbReference type="PROSITE" id="PS50042">
    <property type="entry name" value="CNMP_BINDING_3"/>
    <property type="match status" value="1"/>
</dbReference>
<dbReference type="InterPro" id="IPR018490">
    <property type="entry name" value="cNMP-bd_dom_sf"/>
</dbReference>
<keyword evidence="7" id="KW-1185">Reference proteome</keyword>
<dbReference type="RefSeq" id="WP_285877417.1">
    <property type="nucleotide sequence ID" value="NZ_JARFYN010000002.1"/>
</dbReference>
<keyword evidence="2" id="KW-0238">DNA-binding</keyword>
<dbReference type="InterPro" id="IPR050397">
    <property type="entry name" value="Env_Response_Regulators"/>
</dbReference>
<evidence type="ECO:0000256" key="2">
    <source>
        <dbReference type="ARBA" id="ARBA00023125"/>
    </source>
</evidence>
<dbReference type="InterPro" id="IPR014710">
    <property type="entry name" value="RmlC-like_jellyroll"/>
</dbReference>
<organism evidence="6 7">
    <name type="scientific">Rhizobium calliandrae</name>
    <dbReference type="NCBI Taxonomy" id="1312182"/>
    <lineage>
        <taxon>Bacteria</taxon>
        <taxon>Pseudomonadati</taxon>
        <taxon>Pseudomonadota</taxon>
        <taxon>Alphaproteobacteria</taxon>
        <taxon>Hyphomicrobiales</taxon>
        <taxon>Rhizobiaceae</taxon>
        <taxon>Rhizobium/Agrobacterium group</taxon>
        <taxon>Rhizobium</taxon>
    </lineage>
</organism>
<dbReference type="InterPro" id="IPR036388">
    <property type="entry name" value="WH-like_DNA-bd_sf"/>
</dbReference>
<keyword evidence="1" id="KW-0805">Transcription regulation</keyword>
<feature type="domain" description="Cyclic nucleotide-binding" evidence="4">
    <location>
        <begin position="24"/>
        <end position="107"/>
    </location>
</feature>
<accession>A0ABT7K8Y4</accession>
<evidence type="ECO:0000313" key="7">
    <source>
        <dbReference type="Proteomes" id="UP001172630"/>
    </source>
</evidence>
<dbReference type="PROSITE" id="PS51063">
    <property type="entry name" value="HTH_CRP_2"/>
    <property type="match status" value="1"/>
</dbReference>
<name>A0ABT7K8Y4_9HYPH</name>
<evidence type="ECO:0000256" key="3">
    <source>
        <dbReference type="ARBA" id="ARBA00023163"/>
    </source>
</evidence>
<evidence type="ECO:0000259" key="4">
    <source>
        <dbReference type="PROSITE" id="PS50042"/>
    </source>
</evidence>
<dbReference type="InterPro" id="IPR012318">
    <property type="entry name" value="HTH_CRP"/>
</dbReference>
<dbReference type="Pfam" id="PF00027">
    <property type="entry name" value="cNMP_binding"/>
    <property type="match status" value="1"/>
</dbReference>
<dbReference type="Pfam" id="PF13545">
    <property type="entry name" value="HTH_Crp_2"/>
    <property type="match status" value="1"/>
</dbReference>
<evidence type="ECO:0000259" key="5">
    <source>
        <dbReference type="PROSITE" id="PS51063"/>
    </source>
</evidence>
<dbReference type="PANTHER" id="PTHR24567">
    <property type="entry name" value="CRP FAMILY TRANSCRIPTIONAL REGULATORY PROTEIN"/>
    <property type="match status" value="1"/>
</dbReference>
<proteinExistence type="predicted"/>
<gene>
    <name evidence="6" type="ORF">PY650_02105</name>
</gene>
<keyword evidence="3" id="KW-0804">Transcription</keyword>
<sequence length="250" mass="28212">MPKTTTLHGQRTPCQQCPLRGLSHFREFNREELSFVTDFKKGELIVDAGATIFLEGAHSAHLFTILSGWGFRYKTLEDGRRQILNYVMPGDLIGLQGSIMGEMRHSTEALSPVSLCVFERAELMTLYNTHPSLAFDLTWMAAREERILDEHLLSVGRRSALERAAYLLAYLHQRASALHLFNGSNVIPITQQHIADTLGLSIVHTNKTLKKLSERKLIRWQERGCDVLNGEGLAELAAWEGLDSGRRPFI</sequence>
<feature type="domain" description="HTH crp-type" evidence="5">
    <location>
        <begin position="158"/>
        <end position="231"/>
    </location>
</feature>
<dbReference type="InterPro" id="IPR036390">
    <property type="entry name" value="WH_DNA-bd_sf"/>
</dbReference>
<dbReference type="InterPro" id="IPR000595">
    <property type="entry name" value="cNMP-bd_dom"/>
</dbReference>
<dbReference type="SUPFAM" id="SSF51206">
    <property type="entry name" value="cAMP-binding domain-like"/>
    <property type="match status" value="1"/>
</dbReference>
<dbReference type="Proteomes" id="UP001172630">
    <property type="component" value="Unassembled WGS sequence"/>
</dbReference>
<dbReference type="EMBL" id="JARFYN010000002">
    <property type="protein sequence ID" value="MDL2404465.1"/>
    <property type="molecule type" value="Genomic_DNA"/>
</dbReference>
<evidence type="ECO:0000256" key="1">
    <source>
        <dbReference type="ARBA" id="ARBA00023015"/>
    </source>
</evidence>
<dbReference type="Gene3D" id="2.60.120.10">
    <property type="entry name" value="Jelly Rolls"/>
    <property type="match status" value="1"/>
</dbReference>
<dbReference type="CDD" id="cd00038">
    <property type="entry name" value="CAP_ED"/>
    <property type="match status" value="1"/>
</dbReference>
<dbReference type="PANTHER" id="PTHR24567:SF26">
    <property type="entry name" value="REGULATORY PROTEIN YEIL"/>
    <property type="match status" value="1"/>
</dbReference>
<dbReference type="SMART" id="SM00419">
    <property type="entry name" value="HTH_CRP"/>
    <property type="match status" value="1"/>
</dbReference>